<name>A0ABV2QH08_9BURK</name>
<evidence type="ECO:0000256" key="1">
    <source>
        <dbReference type="SAM" id="SignalP"/>
    </source>
</evidence>
<dbReference type="EC" id="3.1.1.5" evidence="3"/>
<dbReference type="InterPro" id="IPR036514">
    <property type="entry name" value="SGNH_hydro_sf"/>
</dbReference>
<protein>
    <submittedName>
        <fullName evidence="3">Acyl-CoA thioesterase-1</fullName>
        <ecNumber evidence="3">3.1.1.2</ecNumber>
        <ecNumber evidence="3">3.1.1.5</ecNumber>
        <ecNumber evidence="3">3.1.2.-</ecNumber>
        <ecNumber evidence="3">3.1.2.2</ecNumber>
    </submittedName>
</protein>
<sequence>MYRRHFIRFSLASLPIGALAASPARPPVLLVVGDSLSAEYGLARGTGWVALLEKKLQEEKNPTKIVNASISGDTTSGGRSRLAALLKTHQPDVVVIELGSNDALRGLPLSMTEDNLTHMTQAAQQAGAKVLLVGMQMPPNYGADYGNRFSTLFEKVAKAQKTALVPFMLKGVADQKDALKLFQADRIHPSAAAHPTILANILPTLRPLIK</sequence>
<dbReference type="PANTHER" id="PTHR30383:SF24">
    <property type="entry name" value="THIOESTERASE 1_PROTEASE 1_LYSOPHOSPHOLIPASE L1"/>
    <property type="match status" value="1"/>
</dbReference>
<feature type="signal peptide" evidence="1">
    <location>
        <begin position="1"/>
        <end position="20"/>
    </location>
</feature>
<proteinExistence type="predicted"/>
<dbReference type="Gene3D" id="3.40.50.1110">
    <property type="entry name" value="SGNH hydrolase"/>
    <property type="match status" value="1"/>
</dbReference>
<evidence type="ECO:0000259" key="2">
    <source>
        <dbReference type="Pfam" id="PF13472"/>
    </source>
</evidence>
<dbReference type="SUPFAM" id="SSF52266">
    <property type="entry name" value="SGNH hydrolase"/>
    <property type="match status" value="1"/>
</dbReference>
<dbReference type="EC" id="3.1.2.-" evidence="3"/>
<feature type="domain" description="SGNH hydrolase-type esterase" evidence="2">
    <location>
        <begin position="31"/>
        <end position="194"/>
    </location>
</feature>
<dbReference type="GO" id="GO:0004064">
    <property type="term" value="F:arylesterase activity"/>
    <property type="evidence" value="ECO:0007669"/>
    <property type="project" value="UniProtKB-EC"/>
</dbReference>
<evidence type="ECO:0000313" key="3">
    <source>
        <dbReference type="EMBL" id="MET4580207.1"/>
    </source>
</evidence>
<dbReference type="Proteomes" id="UP001549320">
    <property type="component" value="Unassembled WGS sequence"/>
</dbReference>
<dbReference type="EC" id="3.1.1.2" evidence="3"/>
<dbReference type="InterPro" id="IPR013830">
    <property type="entry name" value="SGNH_hydro"/>
</dbReference>
<feature type="chain" id="PRO_5045493357" evidence="1">
    <location>
        <begin position="21"/>
        <end position="210"/>
    </location>
</feature>
<reference evidence="3 4" key="1">
    <citation type="submission" date="2024-06" db="EMBL/GenBank/DDBJ databases">
        <title>Sorghum-associated microbial communities from plants grown in Nebraska, USA.</title>
        <authorList>
            <person name="Schachtman D."/>
        </authorList>
    </citation>
    <scope>NUCLEOTIDE SEQUENCE [LARGE SCALE GENOMIC DNA]</scope>
    <source>
        <strain evidence="3 4">2709</strain>
    </source>
</reference>
<organism evidence="3 4">
    <name type="scientific">Ottowia thiooxydans</name>
    <dbReference type="NCBI Taxonomy" id="219182"/>
    <lineage>
        <taxon>Bacteria</taxon>
        <taxon>Pseudomonadati</taxon>
        <taxon>Pseudomonadota</taxon>
        <taxon>Betaproteobacteria</taxon>
        <taxon>Burkholderiales</taxon>
        <taxon>Comamonadaceae</taxon>
        <taxon>Ottowia</taxon>
    </lineage>
</organism>
<keyword evidence="4" id="KW-1185">Reference proteome</keyword>
<dbReference type="EC" id="3.1.2.2" evidence="3"/>
<keyword evidence="3" id="KW-0378">Hydrolase</keyword>
<comment type="caution">
    <text evidence="3">The sequence shown here is derived from an EMBL/GenBank/DDBJ whole genome shotgun (WGS) entry which is preliminary data.</text>
</comment>
<accession>A0ABV2QH08</accession>
<gene>
    <name evidence="3" type="ORF">ABIE13_005347</name>
</gene>
<evidence type="ECO:0000313" key="4">
    <source>
        <dbReference type="Proteomes" id="UP001549320"/>
    </source>
</evidence>
<dbReference type="InterPro" id="IPR051532">
    <property type="entry name" value="Ester_Hydrolysis_Enzymes"/>
</dbReference>
<dbReference type="Pfam" id="PF13472">
    <property type="entry name" value="Lipase_GDSL_2"/>
    <property type="match status" value="1"/>
</dbReference>
<dbReference type="EMBL" id="JBEPSH010000015">
    <property type="protein sequence ID" value="MET4580207.1"/>
    <property type="molecule type" value="Genomic_DNA"/>
</dbReference>
<dbReference type="CDD" id="cd01822">
    <property type="entry name" value="Lysophospholipase_L1_like"/>
    <property type="match status" value="1"/>
</dbReference>
<keyword evidence="1" id="KW-0732">Signal</keyword>
<dbReference type="GO" id="GO:0004622">
    <property type="term" value="F:phosphatidylcholine lysophospholipase activity"/>
    <property type="evidence" value="ECO:0007669"/>
    <property type="project" value="UniProtKB-EC"/>
</dbReference>
<dbReference type="PANTHER" id="PTHR30383">
    <property type="entry name" value="THIOESTERASE 1/PROTEASE 1/LYSOPHOSPHOLIPASE L1"/>
    <property type="match status" value="1"/>
</dbReference>